<evidence type="ECO:0000256" key="1">
    <source>
        <dbReference type="ARBA" id="ARBA00004571"/>
    </source>
</evidence>
<feature type="chain" id="PRO_5042679920" evidence="16">
    <location>
        <begin position="22"/>
        <end position="830"/>
    </location>
</feature>
<dbReference type="GO" id="GO:0015288">
    <property type="term" value="F:porin activity"/>
    <property type="evidence" value="ECO:0007669"/>
    <property type="project" value="UniProtKB-KW"/>
</dbReference>
<evidence type="ECO:0000256" key="3">
    <source>
        <dbReference type="ARBA" id="ARBA00022448"/>
    </source>
</evidence>
<feature type="domain" description="Soluble ligand binding" evidence="18">
    <location>
        <begin position="613"/>
        <end position="660"/>
    </location>
</feature>
<evidence type="ECO:0000259" key="18">
    <source>
        <dbReference type="Pfam" id="PF10531"/>
    </source>
</evidence>
<keyword evidence="7 16" id="KW-0732">Signal</keyword>
<feature type="region of interest" description="Disordered" evidence="15">
    <location>
        <begin position="69"/>
        <end position="91"/>
    </location>
</feature>
<dbReference type="Proteomes" id="UP000470332">
    <property type="component" value="Unassembled WGS sequence"/>
</dbReference>
<keyword evidence="10" id="KW-0626">Porin</keyword>
<evidence type="ECO:0000256" key="2">
    <source>
        <dbReference type="ARBA" id="ARBA00009450"/>
    </source>
</evidence>
<reference evidence="21 24" key="3">
    <citation type="journal article" date="2019" name="Nat. Med.">
        <title>A library of human gut bacterial isolates paired with longitudinal multiomics data enables mechanistic microbiome research.</title>
        <authorList>
            <person name="Poyet M."/>
            <person name="Groussin M."/>
            <person name="Gibbons S.M."/>
            <person name="Avila-Pacheco J."/>
            <person name="Jiang X."/>
            <person name="Kearney S.M."/>
            <person name="Perrotta A.R."/>
            <person name="Berdy B."/>
            <person name="Zhao S."/>
            <person name="Lieberman T.D."/>
            <person name="Swanson P.K."/>
            <person name="Smith M."/>
            <person name="Roesemann S."/>
            <person name="Alexander J.E."/>
            <person name="Rich S.A."/>
            <person name="Livny J."/>
            <person name="Vlamakis H."/>
            <person name="Clish C."/>
            <person name="Bullock K."/>
            <person name="Deik A."/>
            <person name="Scott J."/>
            <person name="Pierce K.A."/>
            <person name="Xavier R.J."/>
            <person name="Alm E.J."/>
        </authorList>
    </citation>
    <scope>NUCLEOTIDE SEQUENCE [LARGE SCALE GENOMIC DNA]</scope>
    <source>
        <strain evidence="21 24">BIOML-A9</strain>
    </source>
</reference>
<comment type="similarity">
    <text evidence="2">Belongs to the BexD/CtrA/VexA family.</text>
</comment>
<evidence type="ECO:0000256" key="7">
    <source>
        <dbReference type="ARBA" id="ARBA00022729"/>
    </source>
</evidence>
<dbReference type="InterPro" id="IPR019554">
    <property type="entry name" value="Soluble_ligand-bd"/>
</dbReference>
<dbReference type="RefSeq" id="WP_057099311.1">
    <property type="nucleotide sequence ID" value="NZ_CAXSNX010000003.1"/>
</dbReference>
<gene>
    <name evidence="20" type="ORF">BvMPK_3470</name>
    <name evidence="21" type="ORF">GAS37_01125</name>
    <name evidence="22" type="ORF">KTG10_14930</name>
</gene>
<feature type="domain" description="Soluble ligand binding" evidence="18">
    <location>
        <begin position="728"/>
        <end position="770"/>
    </location>
</feature>
<keyword evidence="4" id="KW-1134">Transmembrane beta strand</keyword>
<keyword evidence="11" id="KW-0472">Membrane</keyword>
<evidence type="ECO:0000256" key="15">
    <source>
        <dbReference type="SAM" id="MobiDB-lite"/>
    </source>
</evidence>
<dbReference type="EMBL" id="JAHPYS010000033">
    <property type="protein sequence ID" value="MBU9140019.1"/>
    <property type="molecule type" value="Genomic_DNA"/>
</dbReference>
<dbReference type="EMBL" id="CP013020">
    <property type="protein sequence ID" value="ALK86032.1"/>
    <property type="molecule type" value="Genomic_DNA"/>
</dbReference>
<evidence type="ECO:0000256" key="6">
    <source>
        <dbReference type="ARBA" id="ARBA00022692"/>
    </source>
</evidence>
<protein>
    <submittedName>
        <fullName evidence="21">Capsule biosynthesis protein</fullName>
    </submittedName>
    <submittedName>
        <fullName evidence="20">Polysialic acid transport protein kpsD</fullName>
    </submittedName>
    <submittedName>
        <fullName evidence="22">SLBB domain-containing protein</fullName>
    </submittedName>
</protein>
<dbReference type="AlphaFoldDB" id="A0A0P0M4U1"/>
<comment type="subcellular location">
    <subcellularLocation>
        <location evidence="1">Cell outer membrane</location>
        <topology evidence="1">Multi-pass membrane protein</topology>
    </subcellularLocation>
</comment>
<feature type="domain" description="SLBB" evidence="19">
    <location>
        <begin position="256"/>
        <end position="333"/>
    </location>
</feature>
<dbReference type="Pfam" id="PF02563">
    <property type="entry name" value="Poly_export"/>
    <property type="match status" value="1"/>
</dbReference>
<keyword evidence="13" id="KW-0998">Cell outer membrane</keyword>
<evidence type="ECO:0000259" key="17">
    <source>
        <dbReference type="Pfam" id="PF02563"/>
    </source>
</evidence>
<evidence type="ECO:0000256" key="13">
    <source>
        <dbReference type="ARBA" id="ARBA00023237"/>
    </source>
</evidence>
<evidence type="ECO:0000256" key="16">
    <source>
        <dbReference type="SAM" id="SignalP"/>
    </source>
</evidence>
<dbReference type="GO" id="GO:0006811">
    <property type="term" value="P:monoatomic ion transport"/>
    <property type="evidence" value="ECO:0007669"/>
    <property type="project" value="UniProtKB-KW"/>
</dbReference>
<dbReference type="PATRIC" id="fig|821.40.peg.4176"/>
<evidence type="ECO:0000259" key="19">
    <source>
        <dbReference type="Pfam" id="PF22461"/>
    </source>
</evidence>
<keyword evidence="9" id="KW-0406">Ion transport</keyword>
<evidence type="ECO:0000313" key="23">
    <source>
        <dbReference type="Proteomes" id="UP000061587"/>
    </source>
</evidence>
<dbReference type="InterPro" id="IPR003715">
    <property type="entry name" value="Poly_export_N"/>
</dbReference>
<evidence type="ECO:0000313" key="24">
    <source>
        <dbReference type="Proteomes" id="UP000470332"/>
    </source>
</evidence>
<dbReference type="PANTHER" id="PTHR33619:SF3">
    <property type="entry name" value="POLYSACCHARIDE EXPORT PROTEIN GFCE-RELATED"/>
    <property type="match status" value="1"/>
</dbReference>
<keyword evidence="14" id="KW-0449">Lipoprotein</keyword>
<evidence type="ECO:0000313" key="20">
    <source>
        <dbReference type="EMBL" id="ALK86032.1"/>
    </source>
</evidence>
<dbReference type="GO" id="GO:0015159">
    <property type="term" value="F:polysaccharide transmembrane transporter activity"/>
    <property type="evidence" value="ECO:0007669"/>
    <property type="project" value="InterPro"/>
</dbReference>
<organism evidence="20 23">
    <name type="scientific">Phocaeicola vulgatus</name>
    <name type="common">Bacteroides vulgatus</name>
    <dbReference type="NCBI Taxonomy" id="821"/>
    <lineage>
        <taxon>Bacteria</taxon>
        <taxon>Pseudomonadati</taxon>
        <taxon>Bacteroidota</taxon>
        <taxon>Bacteroidia</taxon>
        <taxon>Bacteroidales</taxon>
        <taxon>Bacteroidaceae</taxon>
        <taxon>Phocaeicola</taxon>
    </lineage>
</organism>
<feature type="domain" description="Polysaccharide export protein N-terminal" evidence="17">
    <location>
        <begin position="168"/>
        <end position="232"/>
    </location>
</feature>
<accession>A0A0P0M4U1</accession>
<proteinExistence type="inferred from homology"/>
<dbReference type="Proteomes" id="UP000736888">
    <property type="component" value="Unassembled WGS sequence"/>
</dbReference>
<dbReference type="Pfam" id="PF22461">
    <property type="entry name" value="SLBB_2"/>
    <property type="match status" value="1"/>
</dbReference>
<keyword evidence="8" id="KW-0625">Polysaccharide transport</keyword>
<reference evidence="23" key="1">
    <citation type="submission" date="2015-10" db="EMBL/GenBank/DDBJ databases">
        <title>Extensive mobilome-driven genome diversification in gut-associated Bacteroides vulgatus mpk.</title>
        <authorList>
            <person name="Beier S."/>
            <person name="Lange A."/>
            <person name="Huson D.H."/>
            <person name="Frick J.-S."/>
            <person name="Autenrieth I.B."/>
        </authorList>
    </citation>
    <scope>NUCLEOTIDE SEQUENCE [LARGE SCALE GENOMIC DNA]</scope>
    <source>
        <strain evidence="23">mpk</strain>
    </source>
</reference>
<dbReference type="InterPro" id="IPR049712">
    <property type="entry name" value="Poly_export"/>
</dbReference>
<evidence type="ECO:0000256" key="12">
    <source>
        <dbReference type="ARBA" id="ARBA00023139"/>
    </source>
</evidence>
<sequence>MIKKLLSVLVLVFALSGSMLAQQSMSDQQVLEYVKTGMQQGKDQRQIATELARRGVTQEQAKRVKKLYEQQNGSADKDANATMQNRNRLREKTKTQEDIYVTENFTFDQRPVAGRVVGKNLSDSVSANRYYEGMGMGDMEEMQKDKVYGRDIFETRNLTFEPSVNLATPPNYRLGPGDEVIIDIWGTNQATIRDNVSPDGSITIPDLGLIYLNGMTIAEANQYLRKELNKIYAGLDNEQNPSSQIKVTLGNSRTIQVNVMGEVFQPGTYALSSFSTVFHALYRAGGVSDIGSLRNIQVVRGGQKIATVDVYDFIMKGKINDDIRLQEGDVIIVPPYEALVSIEGNVKRPMKYEMKNNESVATLLKYAGGFSGDAYTRSLRMIRQNGKEYQIYTIDDIDYSVFQVKDGDALTAEAILDRFENKLEIKGAVYRPGIYQFGGTLNTVRQLVEKAEGLMGDAFTGRAVLHRERENLKKEVIQVDIKGIMDGTAPDVPLQRNDVLYIPSIHDLEDVGSIMVYGEVARPGEFAFADNTTLEDIIIQAGGLMESASTVRVDVSRRIKDSKGTEAVSTIGQMYSFSLKDGFVIDGEPGFVLQPYDQVYVRKSPAYQEQVNVQVTGEVLYEGDYALTEKSERLSDLIKKAGGVTPFAYIKGARLSRRINADERKRMETVLDMAKTGKDSIDVNRLDLGDIYYVGIDLEKAMLKPGSSADIVLREGDVIEIPEYNNTVRISGAVMYPNTVSFEDGKTLKYYIEQAGGYGFRAKKSKVYIVYMNGQVKRAKKGSRELIQPGCEVIVPVKEKSNWSLQNTLSIATTSASLATMIASIANILK</sequence>
<reference evidence="20 23" key="2">
    <citation type="journal article" date="2016" name="Genome Biol. Evol.">
        <title>Extensive mobilome-driven genome diversification in mouse gut-associated Bacteroides vulgatus mpk.</title>
        <authorList>
            <person name="Lange A."/>
            <person name="Beier S."/>
            <person name="Steimle A."/>
            <person name="Autenrieth I.B."/>
            <person name="Huson D.H."/>
            <person name="Frick J.S."/>
        </authorList>
    </citation>
    <scope>NUCLEOTIDE SEQUENCE [LARGE SCALE GENOMIC DNA]</scope>
    <source>
        <strain evidence="20">Mpk</strain>
        <strain evidence="23">mpk</strain>
    </source>
</reference>
<evidence type="ECO:0000256" key="14">
    <source>
        <dbReference type="ARBA" id="ARBA00023288"/>
    </source>
</evidence>
<evidence type="ECO:0000313" key="21">
    <source>
        <dbReference type="EMBL" id="KAB3867014.1"/>
    </source>
</evidence>
<keyword evidence="12" id="KW-0564">Palmitate</keyword>
<evidence type="ECO:0000256" key="5">
    <source>
        <dbReference type="ARBA" id="ARBA00022597"/>
    </source>
</evidence>
<evidence type="ECO:0000256" key="10">
    <source>
        <dbReference type="ARBA" id="ARBA00023114"/>
    </source>
</evidence>
<evidence type="ECO:0000256" key="11">
    <source>
        <dbReference type="ARBA" id="ARBA00023136"/>
    </source>
</evidence>
<evidence type="ECO:0000256" key="4">
    <source>
        <dbReference type="ARBA" id="ARBA00022452"/>
    </source>
</evidence>
<keyword evidence="3" id="KW-0813">Transport</keyword>
<dbReference type="PANTHER" id="PTHR33619">
    <property type="entry name" value="POLYSACCHARIDE EXPORT PROTEIN GFCE-RELATED"/>
    <property type="match status" value="1"/>
</dbReference>
<dbReference type="Gene3D" id="3.10.560.10">
    <property type="entry name" value="Outer membrane lipoprotein wza domain like"/>
    <property type="match status" value="6"/>
</dbReference>
<keyword evidence="6" id="KW-0812">Transmembrane</keyword>
<name>A0A0P0M4U1_PHOVU</name>
<dbReference type="Pfam" id="PF10531">
    <property type="entry name" value="SLBB"/>
    <property type="match status" value="4"/>
</dbReference>
<feature type="domain" description="Soluble ligand binding" evidence="18">
    <location>
        <begin position="514"/>
        <end position="564"/>
    </location>
</feature>
<reference evidence="22" key="4">
    <citation type="submission" date="2021-06" db="EMBL/GenBank/DDBJ databases">
        <title>Collection of gut derived symbiotic bacterial strains cultured from healthy donors.</title>
        <authorList>
            <person name="Lin H."/>
            <person name="Littmann E."/>
            <person name="Pamer E.G."/>
        </authorList>
    </citation>
    <scope>NUCLEOTIDE SEQUENCE</scope>
    <source>
        <strain evidence="22">MSK.6.33</strain>
    </source>
</reference>
<dbReference type="Proteomes" id="UP000061587">
    <property type="component" value="Chromosome"/>
</dbReference>
<feature type="domain" description="Soluble ligand binding" evidence="18">
    <location>
        <begin position="340"/>
        <end position="391"/>
    </location>
</feature>
<feature type="signal peptide" evidence="16">
    <location>
        <begin position="1"/>
        <end position="21"/>
    </location>
</feature>
<dbReference type="EMBL" id="WCXA01000002">
    <property type="protein sequence ID" value="KAB3867014.1"/>
    <property type="molecule type" value="Genomic_DNA"/>
</dbReference>
<dbReference type="GO" id="GO:0009279">
    <property type="term" value="C:cell outer membrane"/>
    <property type="evidence" value="ECO:0007669"/>
    <property type="project" value="UniProtKB-SubCell"/>
</dbReference>
<evidence type="ECO:0000256" key="8">
    <source>
        <dbReference type="ARBA" id="ARBA00023047"/>
    </source>
</evidence>
<evidence type="ECO:0000256" key="9">
    <source>
        <dbReference type="ARBA" id="ARBA00023065"/>
    </source>
</evidence>
<dbReference type="GO" id="GO:0046930">
    <property type="term" value="C:pore complex"/>
    <property type="evidence" value="ECO:0007669"/>
    <property type="project" value="UniProtKB-KW"/>
</dbReference>
<dbReference type="InterPro" id="IPR054765">
    <property type="entry name" value="SLBB_dom"/>
</dbReference>
<evidence type="ECO:0000313" key="22">
    <source>
        <dbReference type="EMBL" id="MBU9140019.1"/>
    </source>
</evidence>
<keyword evidence="5" id="KW-0762">Sugar transport</keyword>